<gene>
    <name evidence="2" type="ORF">Mco01_61040</name>
</gene>
<evidence type="ECO:0000313" key="2">
    <source>
        <dbReference type="EMBL" id="GIH43104.1"/>
    </source>
</evidence>
<reference evidence="2 3" key="1">
    <citation type="submission" date="2021-01" db="EMBL/GenBank/DDBJ databases">
        <title>Whole genome shotgun sequence of Microbispora corallina NBRC 16416.</title>
        <authorList>
            <person name="Komaki H."/>
            <person name="Tamura T."/>
        </authorList>
    </citation>
    <scope>NUCLEOTIDE SEQUENCE [LARGE SCALE GENOMIC DNA]</scope>
    <source>
        <strain evidence="2 3">NBRC 16416</strain>
    </source>
</reference>
<dbReference type="EMBL" id="BOOC01000035">
    <property type="protein sequence ID" value="GIH43104.1"/>
    <property type="molecule type" value="Genomic_DNA"/>
</dbReference>
<feature type="compositionally biased region" description="Basic residues" evidence="1">
    <location>
        <begin position="63"/>
        <end position="78"/>
    </location>
</feature>
<name>A0ABQ4G7V1_9ACTN</name>
<protein>
    <submittedName>
        <fullName evidence="2">Uncharacterized protein</fullName>
    </submittedName>
</protein>
<evidence type="ECO:0000313" key="3">
    <source>
        <dbReference type="Proteomes" id="UP000603904"/>
    </source>
</evidence>
<comment type="caution">
    <text evidence="2">The sequence shown here is derived from an EMBL/GenBank/DDBJ whole genome shotgun (WGS) entry which is preliminary data.</text>
</comment>
<sequence length="132" mass="14425">MVAWSALGSPPAPVDLAFRRTSALLDPLSMHLWRVLRGSRDGSPNESKSYSFRRGAAVERLAKGNRRRHDRVKSRTHSQRPPWHRALGDRAEGGPATRLLRVRIEAVRRSGVEGAGDVSNAGADHGAVLVFG</sequence>
<accession>A0ABQ4G7V1</accession>
<organism evidence="2 3">
    <name type="scientific">Microbispora corallina</name>
    <dbReference type="NCBI Taxonomy" id="83302"/>
    <lineage>
        <taxon>Bacteria</taxon>
        <taxon>Bacillati</taxon>
        <taxon>Actinomycetota</taxon>
        <taxon>Actinomycetes</taxon>
        <taxon>Streptosporangiales</taxon>
        <taxon>Streptosporangiaceae</taxon>
        <taxon>Microbispora</taxon>
    </lineage>
</organism>
<feature type="region of interest" description="Disordered" evidence="1">
    <location>
        <begin position="62"/>
        <end position="94"/>
    </location>
</feature>
<evidence type="ECO:0000256" key="1">
    <source>
        <dbReference type="SAM" id="MobiDB-lite"/>
    </source>
</evidence>
<keyword evidence="3" id="KW-1185">Reference proteome</keyword>
<proteinExistence type="predicted"/>
<dbReference type="Proteomes" id="UP000603904">
    <property type="component" value="Unassembled WGS sequence"/>
</dbReference>